<gene>
    <name evidence="1" type="ORF">AUC43_16385</name>
</gene>
<reference evidence="1 2" key="1">
    <citation type="submission" date="2015-12" db="EMBL/GenBank/DDBJ databases">
        <authorList>
            <person name="Shamseldin A."/>
            <person name="Moawad H."/>
            <person name="Abd El-Rahim W.M."/>
            <person name="Sadowsky M.J."/>
        </authorList>
    </citation>
    <scope>NUCLEOTIDE SEQUENCE [LARGE SCALE GENOMIC DNA]</scope>
    <source>
        <strain evidence="1 2">DG5B</strain>
    </source>
</reference>
<proteinExistence type="predicted"/>
<organism evidence="1 2">
    <name type="scientific">Hymenobacter sedentarius</name>
    <dbReference type="NCBI Taxonomy" id="1411621"/>
    <lineage>
        <taxon>Bacteria</taxon>
        <taxon>Pseudomonadati</taxon>
        <taxon>Bacteroidota</taxon>
        <taxon>Cytophagia</taxon>
        <taxon>Cytophagales</taxon>
        <taxon>Hymenobacteraceae</taxon>
        <taxon>Hymenobacter</taxon>
    </lineage>
</organism>
<dbReference type="KEGG" id="hyg:AUC43_16385"/>
<accession>A0A0U4CEB7</accession>
<name>A0A0U4CEB7_9BACT</name>
<evidence type="ECO:0000313" key="1">
    <source>
        <dbReference type="EMBL" id="ALW86521.1"/>
    </source>
</evidence>
<dbReference type="AlphaFoldDB" id="A0A0U4CEB7"/>
<protein>
    <recommendedName>
        <fullName evidence="3">STAS/SEC14 domain-containing protein</fullName>
    </recommendedName>
</protein>
<evidence type="ECO:0008006" key="3">
    <source>
        <dbReference type="Google" id="ProtNLM"/>
    </source>
</evidence>
<keyword evidence="2" id="KW-1185">Reference proteome</keyword>
<dbReference type="Proteomes" id="UP000059542">
    <property type="component" value="Chromosome"/>
</dbReference>
<dbReference type="EMBL" id="CP013909">
    <property type="protein sequence ID" value="ALW86521.1"/>
    <property type="molecule type" value="Genomic_DNA"/>
</dbReference>
<sequence>MLVDQRDMAPSMEAECTWIGKFWLASSQSDGYELYGAVVIPSDVFARPSVNLVMNDSQHSALTYRLFEGEEEAEAWLRQLP</sequence>
<evidence type="ECO:0000313" key="2">
    <source>
        <dbReference type="Proteomes" id="UP000059542"/>
    </source>
</evidence>